<dbReference type="PATRIC" id="fig|762968.3.peg.2723"/>
<dbReference type="PROSITE" id="PS50853">
    <property type="entry name" value="FN3"/>
    <property type="match status" value="1"/>
</dbReference>
<reference evidence="3 4" key="1">
    <citation type="submission" date="2011-03" db="EMBL/GenBank/DDBJ databases">
        <authorList>
            <person name="Weinstock G."/>
            <person name="Sodergren E."/>
            <person name="Clifton S."/>
            <person name="Fulton L."/>
            <person name="Fulton B."/>
            <person name="Courtney L."/>
            <person name="Fronick C."/>
            <person name="Harrison M."/>
            <person name="Strong C."/>
            <person name="Farmer C."/>
            <person name="Delahaunty K."/>
            <person name="Markovic C."/>
            <person name="Hall O."/>
            <person name="Minx P."/>
            <person name="Tomlinson C."/>
            <person name="Mitreva M."/>
            <person name="Hou S."/>
            <person name="Chen J."/>
            <person name="Wollam A."/>
            <person name="Pepin K.H."/>
            <person name="Johnson M."/>
            <person name="Bhonagiri V."/>
            <person name="Zhang X."/>
            <person name="Suruliraj S."/>
            <person name="Warren W."/>
            <person name="Chinwalla A."/>
            <person name="Mardis E.R."/>
            <person name="Wilson R.K."/>
        </authorList>
    </citation>
    <scope>NUCLEOTIDE SEQUENCE [LARGE SCALE GENOMIC DNA]</scope>
    <source>
        <strain evidence="3 4">YIT 11840</strain>
    </source>
</reference>
<dbReference type="Gene3D" id="3.80.10.10">
    <property type="entry name" value="Ribonuclease Inhibitor"/>
    <property type="match status" value="5"/>
</dbReference>
<comment type="caution">
    <text evidence="3">The sequence shown here is derived from an EMBL/GenBank/DDBJ whole genome shotgun (WGS) entry which is preliminary data.</text>
</comment>
<dbReference type="GeneID" id="93558365"/>
<name>G5SUM2_9BACT</name>
<dbReference type="InterPro" id="IPR053139">
    <property type="entry name" value="Surface_bspA-like"/>
</dbReference>
<dbReference type="Pfam" id="PF18998">
    <property type="entry name" value="Flg_new_2"/>
    <property type="match status" value="1"/>
</dbReference>
<feature type="chain" id="PRO_5003484589" description="Fibronectin type-III domain-containing protein" evidence="1">
    <location>
        <begin position="22"/>
        <end position="1428"/>
    </location>
</feature>
<dbReference type="eggNOG" id="COG5492">
    <property type="taxonomic scope" value="Bacteria"/>
</dbReference>
<evidence type="ECO:0000313" key="3">
    <source>
        <dbReference type="EMBL" id="EHG98939.1"/>
    </source>
</evidence>
<dbReference type="Proteomes" id="UP000003598">
    <property type="component" value="Unassembled WGS sequence"/>
</dbReference>
<dbReference type="InterPro" id="IPR044060">
    <property type="entry name" value="Bacterial_rp_domain"/>
</dbReference>
<sequence>MKKRKLLTGMLALWFGLPSFAEVYEGTCGENVRYSLDTETGVLALTGEGIISSSTYTVPLPWDAHKKSIKKIEADEGIEFPQFDWLVGCESIVEPQYNKTTFIYLPRNYRSSSYNYGAPAGIKVIAPYAFSKCQKVWNIYINAGCEVIGKNAFSACPDLEDVHLPSTVKEIGENAFYNCKMLRKLNMPEGVESVGANCFRYCNALTEGVYNEDCFFYLSEEVTGDFTIPGSPKKIAPNAFAYGKITTLKIPESVKEIGKMAFYYNTGLQRVEMPSRLDVLGDNAFSGCQALEEAAIPESVHKIGDNMFGGCSVLKKVTLPEMLDSIGQYAFQYCTGLEEIQLPSRLTYIGSSAFLGCSGLKTVNIPESLVRMDIPVFIECGNLTSPLYNSTLFVCLPTSYQGEYTVPDGIKAVAGGAFSSCNQLTAVNLPASVEKLGYAVFEQCTSLERVNLPEGITSILNYTFQDCSKLQGVSLPSHLTHIGDGAFSRCASIQEVEIPSTVNYIGGYAFSGCAALYKVVLPEEVDTLGNAIFANCDNLDMPLAIGNTFLKCPRSAGRFEVPEGTEYISDYAFHNCEVLEYVQLPQSVKAIGAYAFANCASLTEITLPEAVDTIGQHAFEMCWSLGGVSVPEGVRYIEAYTFANCAKLHSVELPASLVKIGDYAFNQCTSLENIVLPESLTELKYCAFQGCLSLPSITIPEGIKALESSMFKNCTRLESVTLPEGLTQIGSNAFEGCTALAHVDIPDMVASIGSSAFQGCTMLSEMALPHNLTTLESNLFRGCTNLKRVTIPAATGSVRNEAFYDCTALAYIDVESGNQAYASCSGMLCDKDLTETVVIPPCLTDLVIPATLAGYWQYNLPDCKYLRSATLYYVGGSRATISKEDDILGAMFAEYGDGLPTETETGSDGKKWTIYKREYKLPETLEKLVFYCDSLSMDQFVYTEVNESKRTKSVYLTGNLDLIDTLLVYVDTITDTKLFNQFTNLKVLEAKRVENLANGSFTGMESLEKLTLPQVKTMEEGCLADLKGLKELTLPFAGAGSASTATNFGTLFNGMADDSKKKVVQFMEDGSSETYYLPAGLEKLTLSEGCETLAFGTFYNCNMLHELTLPSTLYMVGEKALYGCAGLTDIYCKGADPSSAYSNTFEGVRVNSCKLHVPHGAGEMYKRSTGWKDFYYIEEEAPITVAVAKNIENAGVIYGMNEYQLGETAELKAVAHSGYVFSAWTEDGQVVSEEETYSFVVEGSRSLIAVFVPVSGSNSVETEAGSTSVAFTWEAEEGASCYQLNVYRDEAMTQLAGSLWFDAEGNPVKKRSTMLSATIDGLEASTGYYYRMTAYNEADQAISQYTGTFETKDANAISETLQDDVVSVRARSGSIVVEGAVGKVVTVFTLSGKMAVQKKAENQTEEITLERGFYIVKVGNGSYKTVVK</sequence>
<dbReference type="InterPro" id="IPR045963">
    <property type="entry name" value="DUF6383"/>
</dbReference>
<evidence type="ECO:0000313" key="4">
    <source>
        <dbReference type="Proteomes" id="UP000003598"/>
    </source>
</evidence>
<dbReference type="InterPro" id="IPR026906">
    <property type="entry name" value="LRR_5"/>
</dbReference>
<dbReference type="EMBL" id="AFFY01000047">
    <property type="protein sequence ID" value="EHG98939.1"/>
    <property type="molecule type" value="Genomic_DNA"/>
</dbReference>
<dbReference type="Pfam" id="PF19910">
    <property type="entry name" value="DUF6383"/>
    <property type="match status" value="1"/>
</dbReference>
<dbReference type="Gene3D" id="3.40.50.12480">
    <property type="match status" value="1"/>
</dbReference>
<protein>
    <recommendedName>
        <fullName evidence="2">Fibronectin type-III domain-containing protein</fullName>
    </recommendedName>
</protein>
<dbReference type="InterPro" id="IPR013783">
    <property type="entry name" value="Ig-like_fold"/>
</dbReference>
<dbReference type="InterPro" id="IPR003961">
    <property type="entry name" value="FN3_dom"/>
</dbReference>
<dbReference type="STRING" id="762968.HMPREF9441_03082"/>
<organism evidence="3 4">
    <name type="scientific">Paraprevotella clara YIT 11840</name>
    <dbReference type="NCBI Taxonomy" id="762968"/>
    <lineage>
        <taxon>Bacteria</taxon>
        <taxon>Pseudomonadati</taxon>
        <taxon>Bacteroidota</taxon>
        <taxon>Bacteroidia</taxon>
        <taxon>Bacteroidales</taxon>
        <taxon>Prevotellaceae</taxon>
        <taxon>Paraprevotella</taxon>
    </lineage>
</organism>
<dbReference type="OrthoDB" id="1054496at2"/>
<evidence type="ECO:0000259" key="2">
    <source>
        <dbReference type="PROSITE" id="PS50853"/>
    </source>
</evidence>
<keyword evidence="4" id="KW-1185">Reference proteome</keyword>
<accession>G5SUM2</accession>
<dbReference type="PANTHER" id="PTHR45661:SF3">
    <property type="entry name" value="IG-LIKE DOMAIN-CONTAINING PROTEIN"/>
    <property type="match status" value="1"/>
</dbReference>
<dbReference type="Pfam" id="PF13306">
    <property type="entry name" value="LRR_5"/>
    <property type="match status" value="6"/>
</dbReference>
<dbReference type="SUPFAM" id="SSF52058">
    <property type="entry name" value="L domain-like"/>
    <property type="match status" value="4"/>
</dbReference>
<dbReference type="InterPro" id="IPR032675">
    <property type="entry name" value="LRR_dom_sf"/>
</dbReference>
<feature type="signal peptide" evidence="1">
    <location>
        <begin position="1"/>
        <end position="21"/>
    </location>
</feature>
<gene>
    <name evidence="3" type="ORF">HMPREF9441_03082</name>
</gene>
<dbReference type="RefSeq" id="WP_008622086.1">
    <property type="nucleotide sequence ID" value="NZ_JH376618.1"/>
</dbReference>
<dbReference type="Gene3D" id="2.60.40.10">
    <property type="entry name" value="Immunoglobulins"/>
    <property type="match status" value="1"/>
</dbReference>
<dbReference type="HOGENOM" id="CLU_252633_0_0_10"/>
<feature type="domain" description="Fibronectin type-III" evidence="2">
    <location>
        <begin position="1252"/>
        <end position="1354"/>
    </location>
</feature>
<evidence type="ECO:0000256" key="1">
    <source>
        <dbReference type="SAM" id="SignalP"/>
    </source>
</evidence>
<keyword evidence="1" id="KW-0732">Signal</keyword>
<dbReference type="PANTHER" id="PTHR45661">
    <property type="entry name" value="SURFACE ANTIGEN"/>
    <property type="match status" value="1"/>
</dbReference>
<proteinExistence type="predicted"/>
<dbReference type="CDD" id="cd00063">
    <property type="entry name" value="FN3"/>
    <property type="match status" value="1"/>
</dbReference>